<keyword evidence="2 4" id="KW-0238">DNA-binding</keyword>
<evidence type="ECO:0000256" key="4">
    <source>
        <dbReference type="PROSITE-ProRule" id="PRU00335"/>
    </source>
</evidence>
<evidence type="ECO:0000256" key="1">
    <source>
        <dbReference type="ARBA" id="ARBA00023015"/>
    </source>
</evidence>
<accession>A0A6I3XF14</accession>
<reference evidence="6 7" key="1">
    <citation type="submission" date="2019-11" db="EMBL/GenBank/DDBJ databases">
        <title>Draft Genome Sequences of Six Type Strains of the Genus Massilia.</title>
        <authorList>
            <person name="Miess H."/>
            <person name="Frediansyah A."/>
            <person name="Goeker M."/>
            <person name="Gross H."/>
        </authorList>
    </citation>
    <scope>NUCLEOTIDE SEQUENCE [LARGE SCALE GENOMIC DNA]</scope>
    <source>
        <strain evidence="6 7">DSM 17513</strain>
    </source>
</reference>
<dbReference type="Proteomes" id="UP000431684">
    <property type="component" value="Unassembled WGS sequence"/>
</dbReference>
<dbReference type="Pfam" id="PF00440">
    <property type="entry name" value="TetR_N"/>
    <property type="match status" value="1"/>
</dbReference>
<dbReference type="InterPro" id="IPR050109">
    <property type="entry name" value="HTH-type_TetR-like_transc_reg"/>
</dbReference>
<feature type="domain" description="HTH tetR-type" evidence="5">
    <location>
        <begin position="18"/>
        <end position="78"/>
    </location>
</feature>
<evidence type="ECO:0000256" key="3">
    <source>
        <dbReference type="ARBA" id="ARBA00023163"/>
    </source>
</evidence>
<dbReference type="InterPro" id="IPR036271">
    <property type="entry name" value="Tet_transcr_reg_TetR-rel_C_sf"/>
</dbReference>
<comment type="caution">
    <text evidence="6">The sequence shown here is derived from an EMBL/GenBank/DDBJ whole genome shotgun (WGS) entry which is preliminary data.</text>
</comment>
<sequence length="214" mass="23579">MTQDGKALEVPPRRRRKDDRPGEIIEAALALFVVNGFAATKLSDVAQRAGVVKGTLYRYFDTKESLFRAVVQHLQVENLEVVRQAGLQETGPFAQVLTTMLARIAQTVSESKIPAIVRMVLAESRSFPDLSSIWHDEIVAPMLGAMTSMIASAQARGELGPGDPRLHAMSIMGPMLMGILYQEVFRSSTNDWLDLESLARQHTATILKGMKSDL</sequence>
<evidence type="ECO:0000313" key="6">
    <source>
        <dbReference type="EMBL" id="MUI11328.1"/>
    </source>
</evidence>
<keyword evidence="7" id="KW-1185">Reference proteome</keyword>
<dbReference type="Gene3D" id="1.10.357.10">
    <property type="entry name" value="Tetracycline Repressor, domain 2"/>
    <property type="match status" value="1"/>
</dbReference>
<keyword evidence="3" id="KW-0804">Transcription</keyword>
<dbReference type="SUPFAM" id="SSF48498">
    <property type="entry name" value="Tetracyclin repressor-like, C-terminal domain"/>
    <property type="match status" value="1"/>
</dbReference>
<dbReference type="InterPro" id="IPR009057">
    <property type="entry name" value="Homeodomain-like_sf"/>
</dbReference>
<dbReference type="PANTHER" id="PTHR30055:SF223">
    <property type="entry name" value="HTH-TYPE TRANSCRIPTIONAL REGULATOR UIDR"/>
    <property type="match status" value="1"/>
</dbReference>
<protein>
    <submittedName>
        <fullName evidence="6">TetR family transcriptional regulator</fullName>
    </submittedName>
</protein>
<evidence type="ECO:0000256" key="2">
    <source>
        <dbReference type="ARBA" id="ARBA00023125"/>
    </source>
</evidence>
<dbReference type="GO" id="GO:0003700">
    <property type="term" value="F:DNA-binding transcription factor activity"/>
    <property type="evidence" value="ECO:0007669"/>
    <property type="project" value="TreeGrafter"/>
</dbReference>
<dbReference type="EMBL" id="WNWM01000002">
    <property type="protein sequence ID" value="MUI11328.1"/>
    <property type="molecule type" value="Genomic_DNA"/>
</dbReference>
<dbReference type="GO" id="GO:0000976">
    <property type="term" value="F:transcription cis-regulatory region binding"/>
    <property type="evidence" value="ECO:0007669"/>
    <property type="project" value="TreeGrafter"/>
</dbReference>
<dbReference type="Pfam" id="PF16859">
    <property type="entry name" value="TetR_C_11"/>
    <property type="match status" value="1"/>
</dbReference>
<evidence type="ECO:0000313" key="7">
    <source>
        <dbReference type="Proteomes" id="UP000431684"/>
    </source>
</evidence>
<dbReference type="RefSeq" id="WP_155707312.1">
    <property type="nucleotide sequence ID" value="NZ_BMWU01000016.1"/>
</dbReference>
<dbReference type="PRINTS" id="PR00455">
    <property type="entry name" value="HTHTETR"/>
</dbReference>
<dbReference type="AlphaFoldDB" id="A0A6I3XF14"/>
<dbReference type="PROSITE" id="PS50977">
    <property type="entry name" value="HTH_TETR_2"/>
    <property type="match status" value="1"/>
</dbReference>
<name>A0A6I3XF14_9BURK</name>
<gene>
    <name evidence="6" type="ORF">GJV26_02320</name>
</gene>
<organism evidence="6 7">
    <name type="scientific">Pseudoduganella dura</name>
    <dbReference type="NCBI Taxonomy" id="321982"/>
    <lineage>
        <taxon>Bacteria</taxon>
        <taxon>Pseudomonadati</taxon>
        <taxon>Pseudomonadota</taxon>
        <taxon>Betaproteobacteria</taxon>
        <taxon>Burkholderiales</taxon>
        <taxon>Oxalobacteraceae</taxon>
        <taxon>Telluria group</taxon>
        <taxon>Pseudoduganella</taxon>
    </lineage>
</organism>
<dbReference type="OrthoDB" id="9809994at2"/>
<keyword evidence="1" id="KW-0805">Transcription regulation</keyword>
<dbReference type="InterPro" id="IPR011075">
    <property type="entry name" value="TetR_C"/>
</dbReference>
<evidence type="ECO:0000259" key="5">
    <source>
        <dbReference type="PROSITE" id="PS50977"/>
    </source>
</evidence>
<dbReference type="InterPro" id="IPR001647">
    <property type="entry name" value="HTH_TetR"/>
</dbReference>
<dbReference type="SUPFAM" id="SSF46689">
    <property type="entry name" value="Homeodomain-like"/>
    <property type="match status" value="1"/>
</dbReference>
<feature type="DNA-binding region" description="H-T-H motif" evidence="4">
    <location>
        <begin position="41"/>
        <end position="60"/>
    </location>
</feature>
<proteinExistence type="predicted"/>
<dbReference type="PANTHER" id="PTHR30055">
    <property type="entry name" value="HTH-TYPE TRANSCRIPTIONAL REGULATOR RUTR"/>
    <property type="match status" value="1"/>
</dbReference>